<keyword evidence="2" id="KW-1133">Transmembrane helix</keyword>
<keyword evidence="3" id="KW-1185">Reference proteome</keyword>
<feature type="compositionally biased region" description="Polar residues" evidence="1">
    <location>
        <begin position="142"/>
        <end position="151"/>
    </location>
</feature>
<name>A0ABM3UXG5_MUSDO</name>
<dbReference type="RefSeq" id="XP_058978227.1">
    <property type="nucleotide sequence ID" value="XM_059122244.1"/>
</dbReference>
<dbReference type="GeneID" id="101897602"/>
<feature type="transmembrane region" description="Helical" evidence="2">
    <location>
        <begin position="167"/>
        <end position="188"/>
    </location>
</feature>
<feature type="transmembrane region" description="Helical" evidence="2">
    <location>
        <begin position="20"/>
        <end position="40"/>
    </location>
</feature>
<evidence type="ECO:0000313" key="3">
    <source>
        <dbReference type="Proteomes" id="UP001652621"/>
    </source>
</evidence>
<evidence type="ECO:0000256" key="1">
    <source>
        <dbReference type="SAM" id="MobiDB-lite"/>
    </source>
</evidence>
<feature type="region of interest" description="Disordered" evidence="1">
    <location>
        <begin position="117"/>
        <end position="163"/>
    </location>
</feature>
<protein>
    <submittedName>
        <fullName evidence="4">Uncharacterized protein LOC101897602</fullName>
    </submittedName>
</protein>
<reference evidence="4" key="1">
    <citation type="submission" date="2025-08" db="UniProtKB">
        <authorList>
            <consortium name="RefSeq"/>
        </authorList>
    </citation>
    <scope>IDENTIFICATION</scope>
    <source>
        <strain evidence="4">Aabys</strain>
        <tissue evidence="4">Whole body</tissue>
    </source>
</reference>
<gene>
    <name evidence="4" type="primary">LOC101897602</name>
</gene>
<dbReference type="Proteomes" id="UP001652621">
    <property type="component" value="Unplaced"/>
</dbReference>
<sequence>MKFATGPYQSLNDVKQVNMLTLTPAFSLLGSVVLASRIIMSSGTGQNGWGNTGASSWSSSSSSGAPGQPPQNDFSYSYGGVDANGVPYGGYGGNGGFHINVNDAQGRSHTYSGGNPTGFAGGPGFNGVPPQPGQPGYPGPFSYSTSNTQYNRGPDGRPYGNSSSSSAWSSASAWSTFYVIALFSHYVMMKF</sequence>
<keyword evidence="2" id="KW-0472">Membrane</keyword>
<evidence type="ECO:0000313" key="4">
    <source>
        <dbReference type="RefSeq" id="XP_058978227.1"/>
    </source>
</evidence>
<proteinExistence type="predicted"/>
<keyword evidence="2" id="KW-0812">Transmembrane</keyword>
<feature type="region of interest" description="Disordered" evidence="1">
    <location>
        <begin position="49"/>
        <end position="78"/>
    </location>
</feature>
<evidence type="ECO:0000256" key="2">
    <source>
        <dbReference type="SAM" id="Phobius"/>
    </source>
</evidence>
<feature type="compositionally biased region" description="Pro residues" evidence="1">
    <location>
        <begin position="129"/>
        <end position="138"/>
    </location>
</feature>
<accession>A0ABM3UXG5</accession>
<organism evidence="3 4">
    <name type="scientific">Musca domestica</name>
    <name type="common">House fly</name>
    <dbReference type="NCBI Taxonomy" id="7370"/>
    <lineage>
        <taxon>Eukaryota</taxon>
        <taxon>Metazoa</taxon>
        <taxon>Ecdysozoa</taxon>
        <taxon>Arthropoda</taxon>
        <taxon>Hexapoda</taxon>
        <taxon>Insecta</taxon>
        <taxon>Pterygota</taxon>
        <taxon>Neoptera</taxon>
        <taxon>Endopterygota</taxon>
        <taxon>Diptera</taxon>
        <taxon>Brachycera</taxon>
        <taxon>Muscomorpha</taxon>
        <taxon>Muscoidea</taxon>
        <taxon>Muscidae</taxon>
        <taxon>Musca</taxon>
    </lineage>
</organism>